<dbReference type="RefSeq" id="WP_238199134.1">
    <property type="nucleotide sequence ID" value="NZ_BPQZ01000031.1"/>
</dbReference>
<feature type="transmembrane region" description="Helical" evidence="7">
    <location>
        <begin position="480"/>
        <end position="511"/>
    </location>
</feature>
<feature type="transmembrane region" description="Helical" evidence="7">
    <location>
        <begin position="396"/>
        <end position="427"/>
    </location>
</feature>
<sequence length="587" mass="61259">MTLDQVLAFGLIGITVAAFVWDRLPYDVVALTALAVGIVIGLVPADRAFSGFSDDIVIIVGAALVLSAAIARSGAVETLMRPLMPSLTSPGRQVPILVGGVLLLSMVTKNVGALAIFMPIALQLARRSGTPPSALLMPMAFASLIGGIVTLVGTSPNVIVSKVRADLTGHPFGMFDYAPVGLCVAAAGFAFLCLGWRLLPRRDGGTRSLDAAFTLERYTTEARLPDGHWAVGATIATVEAEGDGETRIATVLRERFRRYPASADFRLKAEDVLLLTGDPDALERFVARTGLVLAGTTPTAEAAVMEGVVTAESRLVGRTAAQLDLQRASGIDILAVSRRGRRVEQRLAAVRFRAGDVVVLRGRAGALAPALGALKVLPLAAREIALGRNDRSWMPVAILLLAMGLVALHILPVAVAFFGAVVAVLLLRSMTPHDAYQAVEWPVLVLLGALIPISETVSSTGGADLIAAKLTAVVQDLSPVAALATILILAMAVTPFLNNAATVLVMGPIAAKLATRLGLNADPFLMAVALGAACDFLTPIGHQCNTLVMGPGGYRFGDYARLGLPLSVIVIVVGVPLIALVWPLHPA</sequence>
<evidence type="ECO:0000256" key="1">
    <source>
        <dbReference type="ARBA" id="ARBA00004141"/>
    </source>
</evidence>
<dbReference type="PANTHER" id="PTHR43652:SF2">
    <property type="entry name" value="BASIC AMINO ACID ANTIPORTER YFCC-RELATED"/>
    <property type="match status" value="1"/>
</dbReference>
<dbReference type="Pfam" id="PF03600">
    <property type="entry name" value="CitMHS"/>
    <property type="match status" value="1"/>
</dbReference>
<gene>
    <name evidence="9" type="ORF">GCM10007890_10130</name>
</gene>
<keyword evidence="4" id="KW-0677">Repeat</keyword>
<feature type="transmembrane region" description="Helical" evidence="7">
    <location>
        <begin position="57"/>
        <end position="76"/>
    </location>
</feature>
<evidence type="ECO:0000256" key="4">
    <source>
        <dbReference type="ARBA" id="ARBA00022737"/>
    </source>
</evidence>
<keyword evidence="6 7" id="KW-0472">Membrane</keyword>
<reference evidence="10" key="1">
    <citation type="journal article" date="2019" name="Int. J. Syst. Evol. Microbiol.">
        <title>The Global Catalogue of Microorganisms (GCM) 10K type strain sequencing project: providing services to taxonomists for standard genome sequencing and annotation.</title>
        <authorList>
            <consortium name="The Broad Institute Genomics Platform"/>
            <consortium name="The Broad Institute Genome Sequencing Center for Infectious Disease"/>
            <person name="Wu L."/>
            <person name="Ma J."/>
        </authorList>
    </citation>
    <scope>NUCLEOTIDE SEQUENCE [LARGE SCALE GENOMIC DNA]</scope>
    <source>
        <strain evidence="10">NBRC 103632</strain>
    </source>
</reference>
<feature type="transmembrane region" description="Helical" evidence="7">
    <location>
        <begin position="134"/>
        <end position="154"/>
    </location>
</feature>
<dbReference type="GO" id="GO:0005886">
    <property type="term" value="C:plasma membrane"/>
    <property type="evidence" value="ECO:0007669"/>
    <property type="project" value="TreeGrafter"/>
</dbReference>
<evidence type="ECO:0000313" key="10">
    <source>
        <dbReference type="Proteomes" id="UP001157440"/>
    </source>
</evidence>
<dbReference type="InterPro" id="IPR036721">
    <property type="entry name" value="RCK_C_sf"/>
</dbReference>
<feature type="transmembrane region" description="Helical" evidence="7">
    <location>
        <begin position="96"/>
        <end position="122"/>
    </location>
</feature>
<proteinExistence type="predicted"/>
<comment type="subcellular location">
    <subcellularLocation>
        <location evidence="1">Membrane</location>
        <topology evidence="1">Multi-pass membrane protein</topology>
    </subcellularLocation>
</comment>
<dbReference type="PANTHER" id="PTHR43652">
    <property type="entry name" value="BASIC AMINO ACID ANTIPORTER YFCC-RELATED"/>
    <property type="match status" value="1"/>
</dbReference>
<feature type="domain" description="RCK C-terminal" evidence="8">
    <location>
        <begin position="292"/>
        <end position="377"/>
    </location>
</feature>
<name>A0AA37TGM8_9HYPH</name>
<dbReference type="PROSITE" id="PS51202">
    <property type="entry name" value="RCK_C"/>
    <property type="match status" value="2"/>
</dbReference>
<organism evidence="9 10">
    <name type="scientific">Methylobacterium tardum</name>
    <dbReference type="NCBI Taxonomy" id="374432"/>
    <lineage>
        <taxon>Bacteria</taxon>
        <taxon>Pseudomonadati</taxon>
        <taxon>Pseudomonadota</taxon>
        <taxon>Alphaproteobacteria</taxon>
        <taxon>Hyphomicrobiales</taxon>
        <taxon>Methylobacteriaceae</taxon>
        <taxon>Methylobacterium</taxon>
    </lineage>
</organism>
<feature type="transmembrane region" description="Helical" evidence="7">
    <location>
        <begin position="174"/>
        <end position="199"/>
    </location>
</feature>
<dbReference type="Pfam" id="PF02080">
    <property type="entry name" value="TrkA_C"/>
    <property type="match status" value="2"/>
</dbReference>
<keyword evidence="3 7" id="KW-0812">Transmembrane</keyword>
<feature type="domain" description="RCK C-terminal" evidence="8">
    <location>
        <begin position="206"/>
        <end position="291"/>
    </location>
</feature>
<protein>
    <submittedName>
        <fullName evidence="9">Permease</fullName>
    </submittedName>
</protein>
<keyword evidence="2" id="KW-0813">Transport</keyword>
<dbReference type="EMBL" id="BSPL01000009">
    <property type="protein sequence ID" value="GLS69001.1"/>
    <property type="molecule type" value="Genomic_DNA"/>
</dbReference>
<comment type="caution">
    <text evidence="9">The sequence shown here is derived from an EMBL/GenBank/DDBJ whole genome shotgun (WGS) entry which is preliminary data.</text>
</comment>
<evidence type="ECO:0000256" key="6">
    <source>
        <dbReference type="ARBA" id="ARBA00023136"/>
    </source>
</evidence>
<dbReference type="InterPro" id="IPR004680">
    <property type="entry name" value="Cit_transptr-like_dom"/>
</dbReference>
<dbReference type="GO" id="GO:0006813">
    <property type="term" value="P:potassium ion transport"/>
    <property type="evidence" value="ECO:0007669"/>
    <property type="project" value="InterPro"/>
</dbReference>
<feature type="transmembrane region" description="Helical" evidence="7">
    <location>
        <begin position="28"/>
        <end position="45"/>
    </location>
</feature>
<dbReference type="GO" id="GO:0008324">
    <property type="term" value="F:monoatomic cation transmembrane transporter activity"/>
    <property type="evidence" value="ECO:0007669"/>
    <property type="project" value="InterPro"/>
</dbReference>
<evidence type="ECO:0000313" key="9">
    <source>
        <dbReference type="EMBL" id="GLS69001.1"/>
    </source>
</evidence>
<evidence type="ECO:0000256" key="2">
    <source>
        <dbReference type="ARBA" id="ARBA00022448"/>
    </source>
</evidence>
<dbReference type="Gene3D" id="3.30.70.1450">
    <property type="entry name" value="Regulator of K+ conductance, C-terminal domain"/>
    <property type="match status" value="2"/>
</dbReference>
<evidence type="ECO:0000259" key="8">
    <source>
        <dbReference type="PROSITE" id="PS51202"/>
    </source>
</evidence>
<dbReference type="InterPro" id="IPR006037">
    <property type="entry name" value="RCK_C"/>
</dbReference>
<dbReference type="CDD" id="cd01115">
    <property type="entry name" value="SLC13_permease"/>
    <property type="match status" value="1"/>
</dbReference>
<feature type="transmembrane region" description="Helical" evidence="7">
    <location>
        <begin position="562"/>
        <end position="584"/>
    </location>
</feature>
<accession>A0AA37TGM8</accession>
<dbReference type="InterPro" id="IPR051679">
    <property type="entry name" value="DASS-Related_Transporters"/>
</dbReference>
<evidence type="ECO:0000256" key="7">
    <source>
        <dbReference type="SAM" id="Phobius"/>
    </source>
</evidence>
<keyword evidence="10" id="KW-1185">Reference proteome</keyword>
<keyword evidence="5 7" id="KW-1133">Transmembrane helix</keyword>
<dbReference type="Proteomes" id="UP001157440">
    <property type="component" value="Unassembled WGS sequence"/>
</dbReference>
<dbReference type="AlphaFoldDB" id="A0AA37TGM8"/>
<dbReference type="SUPFAM" id="SSF116726">
    <property type="entry name" value="TrkA C-terminal domain-like"/>
    <property type="match status" value="2"/>
</dbReference>
<evidence type="ECO:0000256" key="3">
    <source>
        <dbReference type="ARBA" id="ARBA00022692"/>
    </source>
</evidence>
<evidence type="ECO:0000256" key="5">
    <source>
        <dbReference type="ARBA" id="ARBA00022989"/>
    </source>
</evidence>